<dbReference type="InParanoid" id="A0A0G4G967"/>
<evidence type="ECO:0000313" key="4">
    <source>
        <dbReference type="Proteomes" id="UP000041254"/>
    </source>
</evidence>
<feature type="compositionally biased region" description="Polar residues" evidence="2">
    <location>
        <begin position="86"/>
        <end position="102"/>
    </location>
</feature>
<gene>
    <name evidence="3" type="ORF">Vbra_17222</name>
</gene>
<protein>
    <submittedName>
        <fullName evidence="3">Uncharacterized protein</fullName>
    </submittedName>
</protein>
<organism evidence="3 4">
    <name type="scientific">Vitrella brassicaformis (strain CCMP3155)</name>
    <dbReference type="NCBI Taxonomy" id="1169540"/>
    <lineage>
        <taxon>Eukaryota</taxon>
        <taxon>Sar</taxon>
        <taxon>Alveolata</taxon>
        <taxon>Colpodellida</taxon>
        <taxon>Vitrellaceae</taxon>
        <taxon>Vitrella</taxon>
    </lineage>
</organism>
<sequence>MEGLRSSKDQLVSLREELEAMRARVKTVTAQNDEMAQTCSKFDKLLAEQVAELQQLQQVNVALCLDLQRVPLLAQQVAVSRPLGRSQDSSTQTDSANVSWKNDLTHTAKGKDGHRRGNRLVRGSSDVITTRAPTFDEEEDEGTEPAALQQQDRESVACPREPKVTPIPLLIPPLPLSQLLRIDTLGRASTRVSLLAEQPPDVAGSLTLFAP</sequence>
<dbReference type="AlphaFoldDB" id="A0A0G4G967"/>
<keyword evidence="1" id="KW-0175">Coiled coil</keyword>
<evidence type="ECO:0000313" key="3">
    <source>
        <dbReference type="EMBL" id="CEM25331.1"/>
    </source>
</evidence>
<name>A0A0G4G967_VITBC</name>
<evidence type="ECO:0000256" key="1">
    <source>
        <dbReference type="SAM" id="Coils"/>
    </source>
</evidence>
<dbReference type="Proteomes" id="UP000041254">
    <property type="component" value="Unassembled WGS sequence"/>
</dbReference>
<dbReference type="EMBL" id="CDMY01000597">
    <property type="protein sequence ID" value="CEM25331.1"/>
    <property type="molecule type" value="Genomic_DNA"/>
</dbReference>
<proteinExistence type="predicted"/>
<accession>A0A0G4G967</accession>
<evidence type="ECO:0000256" key="2">
    <source>
        <dbReference type="SAM" id="MobiDB-lite"/>
    </source>
</evidence>
<reference evidence="3 4" key="1">
    <citation type="submission" date="2014-11" db="EMBL/GenBank/DDBJ databases">
        <authorList>
            <person name="Zhu J."/>
            <person name="Qi W."/>
            <person name="Song R."/>
        </authorList>
    </citation>
    <scope>NUCLEOTIDE SEQUENCE [LARGE SCALE GENOMIC DNA]</scope>
</reference>
<feature type="coiled-coil region" evidence="1">
    <location>
        <begin position="1"/>
        <end position="38"/>
    </location>
</feature>
<dbReference type="VEuPathDB" id="CryptoDB:Vbra_17222"/>
<feature type="region of interest" description="Disordered" evidence="2">
    <location>
        <begin position="80"/>
        <end position="155"/>
    </location>
</feature>
<keyword evidence="4" id="KW-1185">Reference proteome</keyword>